<dbReference type="PANTHER" id="PTHR47245:SF2">
    <property type="entry name" value="PEPTIDYL-PROLYL CIS-TRANS ISOMERASE HP_0175-RELATED"/>
    <property type="match status" value="1"/>
</dbReference>
<keyword evidence="5 7" id="KW-0413">Isomerase</keyword>
<comment type="caution">
    <text evidence="7">The sequence shown here is derived from an EMBL/GenBank/DDBJ whole genome shotgun (WGS) entry which is preliminary data.</text>
</comment>
<sequence>MPITVNGVELCDDEIEQELPMHQDGDQPLHRAVVTRILRRVLLDEAQRLGMDVSDEELAISRLLQEHAGSPEPDDAACRRFYDANPVRFTVGACVEADHILFQVTPSVNLEALRLQAEDVLARALQEPERFAEFARAYSNCPSAAVGGSLGQLSRGETVPEFERVVFSVPAGTVHPKLVHSRHGLHIVRVARSEPGRLQPYEAVAGDIAQVLGAMARDHAWRQYAKVLVARAQIDGVDLGDDAEADRLMGVAQGL</sequence>
<dbReference type="Proteomes" id="UP000559809">
    <property type="component" value="Unassembled WGS sequence"/>
</dbReference>
<dbReference type="PROSITE" id="PS50198">
    <property type="entry name" value="PPIC_PPIASE_2"/>
    <property type="match status" value="1"/>
</dbReference>
<dbReference type="GO" id="GO:0003755">
    <property type="term" value="F:peptidyl-prolyl cis-trans isomerase activity"/>
    <property type="evidence" value="ECO:0007669"/>
    <property type="project" value="UniProtKB-KW"/>
</dbReference>
<dbReference type="EMBL" id="JACCEM010000004">
    <property type="protein sequence ID" value="NYT49201.1"/>
    <property type="molecule type" value="Genomic_DNA"/>
</dbReference>
<dbReference type="InterPro" id="IPR000297">
    <property type="entry name" value="PPIase_PpiC"/>
</dbReference>
<dbReference type="InterPro" id="IPR046357">
    <property type="entry name" value="PPIase_dom_sf"/>
</dbReference>
<proteinExistence type="inferred from homology"/>
<name>A0A853G392_9BURK</name>
<evidence type="ECO:0000313" key="8">
    <source>
        <dbReference type="Proteomes" id="UP000559809"/>
    </source>
</evidence>
<keyword evidence="4 5" id="KW-0697">Rotamase</keyword>
<dbReference type="SUPFAM" id="SSF109998">
    <property type="entry name" value="Triger factor/SurA peptide-binding domain-like"/>
    <property type="match status" value="1"/>
</dbReference>
<evidence type="ECO:0000256" key="2">
    <source>
        <dbReference type="ARBA" id="ARBA00007656"/>
    </source>
</evidence>
<keyword evidence="8" id="KW-1185">Reference proteome</keyword>
<dbReference type="InterPro" id="IPR050245">
    <property type="entry name" value="PrsA_foldase"/>
</dbReference>
<dbReference type="Pfam" id="PF00639">
    <property type="entry name" value="Rotamase"/>
    <property type="match status" value="1"/>
</dbReference>
<evidence type="ECO:0000313" key="7">
    <source>
        <dbReference type="EMBL" id="NYT49201.1"/>
    </source>
</evidence>
<dbReference type="InterPro" id="IPR027304">
    <property type="entry name" value="Trigger_fact/SurA_dom_sf"/>
</dbReference>
<evidence type="ECO:0000256" key="5">
    <source>
        <dbReference type="PROSITE-ProRule" id="PRU00278"/>
    </source>
</evidence>
<feature type="domain" description="PpiC" evidence="6">
    <location>
        <begin position="92"/>
        <end position="192"/>
    </location>
</feature>
<dbReference type="AlphaFoldDB" id="A0A853G392"/>
<comment type="similarity">
    <text evidence="2">Belongs to the PpiC/parvulin rotamase family.</text>
</comment>
<comment type="catalytic activity">
    <reaction evidence="1">
        <text>[protein]-peptidylproline (omega=180) = [protein]-peptidylproline (omega=0)</text>
        <dbReference type="Rhea" id="RHEA:16237"/>
        <dbReference type="Rhea" id="RHEA-COMP:10747"/>
        <dbReference type="Rhea" id="RHEA-COMP:10748"/>
        <dbReference type="ChEBI" id="CHEBI:83833"/>
        <dbReference type="ChEBI" id="CHEBI:83834"/>
        <dbReference type="EC" id="5.2.1.8"/>
    </reaction>
</comment>
<gene>
    <name evidence="7" type="ORF">H0A72_07745</name>
</gene>
<dbReference type="SUPFAM" id="SSF54534">
    <property type="entry name" value="FKBP-like"/>
    <property type="match status" value="1"/>
</dbReference>
<evidence type="ECO:0000259" key="6">
    <source>
        <dbReference type="PROSITE" id="PS50198"/>
    </source>
</evidence>
<evidence type="ECO:0000256" key="4">
    <source>
        <dbReference type="ARBA" id="ARBA00023110"/>
    </source>
</evidence>
<dbReference type="PANTHER" id="PTHR47245">
    <property type="entry name" value="PEPTIDYLPROLYL ISOMERASE"/>
    <property type="match status" value="1"/>
</dbReference>
<protein>
    <recommendedName>
        <fullName evidence="3">peptidylprolyl isomerase</fullName>
        <ecNumber evidence="3">5.2.1.8</ecNumber>
    </recommendedName>
</protein>
<accession>A0A853G392</accession>
<evidence type="ECO:0000256" key="3">
    <source>
        <dbReference type="ARBA" id="ARBA00013194"/>
    </source>
</evidence>
<organism evidence="7 8">
    <name type="scientific">Parapusillimonas granuli</name>
    <dbReference type="NCBI Taxonomy" id="380911"/>
    <lineage>
        <taxon>Bacteria</taxon>
        <taxon>Pseudomonadati</taxon>
        <taxon>Pseudomonadota</taxon>
        <taxon>Betaproteobacteria</taxon>
        <taxon>Burkholderiales</taxon>
        <taxon>Alcaligenaceae</taxon>
        <taxon>Parapusillimonas</taxon>
    </lineage>
</organism>
<dbReference type="RefSeq" id="WP_180154516.1">
    <property type="nucleotide sequence ID" value="NZ_JACCEM010000004.1"/>
</dbReference>
<dbReference type="Gene3D" id="3.10.50.40">
    <property type="match status" value="1"/>
</dbReference>
<reference evidence="7 8" key="1">
    <citation type="submission" date="2020-07" db="EMBL/GenBank/DDBJ databases">
        <title>Taxonomic revisions and descriptions of new bacterial species based on genomic comparisons in the high-G+C-content subgroup of the family Alcaligenaceae.</title>
        <authorList>
            <person name="Szabo A."/>
            <person name="Felfoldi T."/>
        </authorList>
    </citation>
    <scope>NUCLEOTIDE SEQUENCE [LARGE SCALE GENOMIC DNA]</scope>
    <source>
        <strain evidence="7 8">LMG 24012</strain>
    </source>
</reference>
<dbReference type="EC" id="5.2.1.8" evidence="3"/>
<evidence type="ECO:0000256" key="1">
    <source>
        <dbReference type="ARBA" id="ARBA00000971"/>
    </source>
</evidence>